<keyword evidence="7" id="KW-1185">Reference proteome</keyword>
<keyword evidence="2" id="KW-0119">Carbohydrate metabolism</keyword>
<dbReference type="EMBL" id="FPKU01000002">
    <property type="protein sequence ID" value="SFZ84639.1"/>
    <property type="molecule type" value="Genomic_DNA"/>
</dbReference>
<dbReference type="GO" id="GO:0016829">
    <property type="term" value="F:lyase activity"/>
    <property type="evidence" value="ECO:0007669"/>
    <property type="project" value="UniProtKB-KW"/>
</dbReference>
<feature type="domain" description="C-glycoside deglycosidase beta subunit" evidence="5">
    <location>
        <begin position="14"/>
        <end position="107"/>
    </location>
</feature>
<dbReference type="Proteomes" id="UP000183447">
    <property type="component" value="Unassembled WGS sequence"/>
</dbReference>
<evidence type="ECO:0000256" key="4">
    <source>
        <dbReference type="ARBA" id="ARBA00047208"/>
    </source>
</evidence>
<gene>
    <name evidence="6" type="ORF">SAMN02983003_2130</name>
</gene>
<evidence type="ECO:0000313" key="6">
    <source>
        <dbReference type="EMBL" id="SFZ84639.1"/>
    </source>
</evidence>
<evidence type="ECO:0000259" key="5">
    <source>
        <dbReference type="Pfam" id="PF19906"/>
    </source>
</evidence>
<organism evidence="6 7">
    <name type="scientific">Devosia enhydra</name>
    <dbReference type="NCBI Taxonomy" id="665118"/>
    <lineage>
        <taxon>Bacteria</taxon>
        <taxon>Pseudomonadati</taxon>
        <taxon>Pseudomonadota</taxon>
        <taxon>Alphaproteobacteria</taxon>
        <taxon>Hyphomicrobiales</taxon>
        <taxon>Devosiaceae</taxon>
        <taxon>Devosia</taxon>
    </lineage>
</organism>
<proteinExistence type="inferred from homology"/>
<dbReference type="InterPro" id="IPR045959">
    <property type="entry name" value="CGDB"/>
</dbReference>
<accession>A0A1K2HXV9</accession>
<sequence length="124" mass="13672">MFDKVIDDGTLRATPEGFSVGVRLPWYRSLPLSCISVNLLTCDGHAVPAEAITIHLNGRARQLSELVEEIEETWFITDTATLSVKGAPLASGSEHRIEAEIEVRPPYIKGLRRVGRVARMMKAA</sequence>
<dbReference type="STRING" id="665118.SAMN02983003_2130"/>
<evidence type="ECO:0000256" key="2">
    <source>
        <dbReference type="ARBA" id="ARBA00023277"/>
    </source>
</evidence>
<protein>
    <recommendedName>
        <fullName evidence="4">C-deglycosylation enzyme beta subunit</fullName>
    </recommendedName>
</protein>
<evidence type="ECO:0000313" key="7">
    <source>
        <dbReference type="Proteomes" id="UP000183447"/>
    </source>
</evidence>
<evidence type="ECO:0000256" key="3">
    <source>
        <dbReference type="ARBA" id="ARBA00046336"/>
    </source>
</evidence>
<dbReference type="Pfam" id="PF19906">
    <property type="entry name" value="CGDB"/>
    <property type="match status" value="1"/>
</dbReference>
<comment type="similarity">
    <text evidence="3">Belongs to the C-glycoside deglycosidase beta subunit family.</text>
</comment>
<dbReference type="AlphaFoldDB" id="A0A1K2HXV9"/>
<name>A0A1K2HXV9_9HYPH</name>
<evidence type="ECO:0000256" key="1">
    <source>
        <dbReference type="ARBA" id="ARBA00023239"/>
    </source>
</evidence>
<keyword evidence="1" id="KW-0456">Lyase</keyword>
<reference evidence="6 7" key="1">
    <citation type="submission" date="2016-11" db="EMBL/GenBank/DDBJ databases">
        <authorList>
            <person name="Jaros S."/>
            <person name="Januszkiewicz K."/>
            <person name="Wedrychowicz H."/>
        </authorList>
    </citation>
    <scope>NUCLEOTIDE SEQUENCE [LARGE SCALE GENOMIC DNA]</scope>
    <source>
        <strain evidence="6 7">ATCC 23634</strain>
    </source>
</reference>